<accession>A0AAJ4X9P0</accession>
<keyword evidence="1" id="KW-0808">Transferase</keyword>
<dbReference type="Pfam" id="PF00534">
    <property type="entry name" value="Glycos_transf_1"/>
    <property type="match status" value="1"/>
</dbReference>
<dbReference type="RefSeq" id="WP_093098652.1">
    <property type="nucleotide sequence ID" value="NZ_FNGK01000003.1"/>
</dbReference>
<dbReference type="PANTHER" id="PTHR46401:SF2">
    <property type="entry name" value="GLYCOSYLTRANSFERASE WBBK-RELATED"/>
    <property type="match status" value="1"/>
</dbReference>
<dbReference type="Gene3D" id="3.40.50.2000">
    <property type="entry name" value="Glycogen Phosphorylase B"/>
    <property type="match status" value="2"/>
</dbReference>
<feature type="domain" description="Glycosyl transferase family 1" evidence="2">
    <location>
        <begin position="243"/>
        <end position="383"/>
    </location>
</feature>
<organism evidence="3 4">
    <name type="scientific">Sphingobacterium mizutaii</name>
    <dbReference type="NCBI Taxonomy" id="1010"/>
    <lineage>
        <taxon>Bacteria</taxon>
        <taxon>Pseudomonadati</taxon>
        <taxon>Bacteroidota</taxon>
        <taxon>Sphingobacteriia</taxon>
        <taxon>Sphingobacteriales</taxon>
        <taxon>Sphingobacteriaceae</taxon>
        <taxon>Sphingobacterium</taxon>
    </lineage>
</organism>
<sequence length="412" mass="47797">MEKICFLVCQYGKEVNGGAEYHCKMLAERLVNDYEVDVLTSKTINYNTFEPYYKDNRENLNGVNVLRFDCKPYNAEEHNIWRKKTKFSRKVRRNLFRLGLLESVANIKPVWNLGIENEESLLKSHGFYSKDLLDYLEGHKEEYKAIILFSYVYPHTVFGARIAPEKTLLIPTVHNEGDVFRSVHTHVFTSVKHIGFNTEEEHQLSLKIFGNKMSENSILAVGVETDFENEVQLAELKEKFNLPERYIHYFGRVCGSKMDKLIPWFVSYKEKHPSDLKLVLTGRLFQEKIEHPDIIYTGFVTDEEKVSLIKNATLIVNPSRNESLSLLLLEAMDLGKTVLVNSKSDVLLGHSIKSEGATEAYMSEKDFHQKIHKYISDPTLIELNKARAKEYVQRNYSWPLIMGRLKKLIEAM</sequence>
<dbReference type="SUPFAM" id="SSF53756">
    <property type="entry name" value="UDP-Glycosyltransferase/glycogen phosphorylase"/>
    <property type="match status" value="1"/>
</dbReference>
<dbReference type="KEGG" id="smiz:4412673_00816"/>
<evidence type="ECO:0000256" key="1">
    <source>
        <dbReference type="ARBA" id="ARBA00022679"/>
    </source>
</evidence>
<dbReference type="GO" id="GO:0016757">
    <property type="term" value="F:glycosyltransferase activity"/>
    <property type="evidence" value="ECO:0007669"/>
    <property type="project" value="InterPro"/>
</dbReference>
<evidence type="ECO:0000259" key="2">
    <source>
        <dbReference type="Pfam" id="PF00534"/>
    </source>
</evidence>
<protein>
    <submittedName>
        <fullName evidence="3">Lipopolysaccharide 1,2-N-acetylglucosaminetransferase</fullName>
    </submittedName>
</protein>
<name>A0AAJ4X9P0_9SPHI</name>
<evidence type="ECO:0000313" key="3">
    <source>
        <dbReference type="EMBL" id="SNV43491.1"/>
    </source>
</evidence>
<reference evidence="3 4" key="1">
    <citation type="submission" date="2017-06" db="EMBL/GenBank/DDBJ databases">
        <authorList>
            <consortium name="Pathogen Informatics"/>
        </authorList>
    </citation>
    <scope>NUCLEOTIDE SEQUENCE [LARGE SCALE GENOMIC DNA]</scope>
    <source>
        <strain evidence="3 4">NCTC12149</strain>
    </source>
</reference>
<dbReference type="AlphaFoldDB" id="A0AAJ4X9P0"/>
<dbReference type="Proteomes" id="UP000215355">
    <property type="component" value="Chromosome 1"/>
</dbReference>
<gene>
    <name evidence="3" type="ORF">SAMEA4412673_00816</name>
</gene>
<proteinExistence type="predicted"/>
<evidence type="ECO:0000313" key="4">
    <source>
        <dbReference type="Proteomes" id="UP000215355"/>
    </source>
</evidence>
<dbReference type="InterPro" id="IPR001296">
    <property type="entry name" value="Glyco_trans_1"/>
</dbReference>
<dbReference type="EMBL" id="LT906468">
    <property type="protein sequence ID" value="SNV43491.1"/>
    <property type="molecule type" value="Genomic_DNA"/>
</dbReference>
<dbReference type="GO" id="GO:0009103">
    <property type="term" value="P:lipopolysaccharide biosynthetic process"/>
    <property type="evidence" value="ECO:0007669"/>
    <property type="project" value="TreeGrafter"/>
</dbReference>
<dbReference type="PANTHER" id="PTHR46401">
    <property type="entry name" value="GLYCOSYLTRANSFERASE WBBK-RELATED"/>
    <property type="match status" value="1"/>
</dbReference>